<keyword evidence="9" id="KW-0963">Cytoplasm</keyword>
<evidence type="ECO:0000256" key="3">
    <source>
        <dbReference type="ARBA" id="ARBA00016900"/>
    </source>
</evidence>
<feature type="active site" evidence="10">
    <location>
        <position position="84"/>
    </location>
</feature>
<dbReference type="PANTHER" id="PTHR10363">
    <property type="entry name" value="BLEOMYCIN HYDROLASE"/>
    <property type="match status" value="1"/>
</dbReference>
<comment type="similarity">
    <text evidence="9">Belongs to the peptidase C1 family.</text>
</comment>
<dbReference type="InterPro" id="IPR000169">
    <property type="entry name" value="Pept_cys_AS"/>
</dbReference>
<dbReference type="EMBL" id="CABFWN010000002">
    <property type="protein sequence ID" value="VUG17339.1"/>
    <property type="molecule type" value="Genomic_DNA"/>
</dbReference>
<name>A0A7D9CXJ8_DEKBR</name>
<dbReference type="InterPro" id="IPR025660">
    <property type="entry name" value="Pept_his_AS"/>
</dbReference>
<dbReference type="InterPro" id="IPR004134">
    <property type="entry name" value="Peptidase_C1B"/>
</dbReference>
<dbReference type="Proteomes" id="UP000478008">
    <property type="component" value="Unassembled WGS sequence"/>
</dbReference>
<evidence type="ECO:0000313" key="12">
    <source>
        <dbReference type="Proteomes" id="UP000478008"/>
    </source>
</evidence>
<evidence type="ECO:0000256" key="4">
    <source>
        <dbReference type="ARBA" id="ARBA00022670"/>
    </source>
</evidence>
<dbReference type="InterPro" id="IPR038765">
    <property type="entry name" value="Papain-like_cys_pep_sf"/>
</dbReference>
<dbReference type="GO" id="GO:0070005">
    <property type="term" value="F:cysteine-type aminopeptidase activity"/>
    <property type="evidence" value="ECO:0007669"/>
    <property type="project" value="InterPro"/>
</dbReference>
<evidence type="ECO:0000256" key="10">
    <source>
        <dbReference type="PIRSR" id="PIRSR005700-1"/>
    </source>
</evidence>
<dbReference type="GO" id="GO:0004197">
    <property type="term" value="F:cysteine-type endopeptidase activity"/>
    <property type="evidence" value="ECO:0007669"/>
    <property type="project" value="UniProtKB-EC"/>
</dbReference>
<reference evidence="11 12" key="1">
    <citation type="submission" date="2019-07" db="EMBL/GenBank/DDBJ databases">
        <authorList>
            <person name="Friedrich A."/>
            <person name="Schacherer J."/>
        </authorList>
    </citation>
    <scope>NUCLEOTIDE SEQUENCE [LARGE SCALE GENOMIC DNA]</scope>
</reference>
<keyword evidence="6 9" id="KW-0788">Thiol protease</keyword>
<comment type="subcellular location">
    <subcellularLocation>
        <location evidence="9">Mitochondrion</location>
    </subcellularLocation>
    <subcellularLocation>
        <location evidence="9">Cytoplasm</location>
    </subcellularLocation>
</comment>
<evidence type="ECO:0000256" key="9">
    <source>
        <dbReference type="PIRNR" id="PIRNR005700"/>
    </source>
</evidence>
<accession>A0A7D9CXJ8</accession>
<keyword evidence="4 9" id="KW-0645">Protease</keyword>
<dbReference type="Pfam" id="PF03051">
    <property type="entry name" value="Peptidase_C1_2"/>
    <property type="match status" value="1"/>
</dbReference>
<evidence type="ECO:0000256" key="8">
    <source>
        <dbReference type="ARBA" id="ARBA00026080"/>
    </source>
</evidence>
<protein>
    <recommendedName>
        <fullName evidence="3 9">Cysteine proteinase 1, mitochondrial</fullName>
        <ecNumber evidence="2 9">3.4.22.40</ecNumber>
    </recommendedName>
</protein>
<keyword evidence="5 9" id="KW-0378">Hydrolase</keyword>
<evidence type="ECO:0000256" key="1">
    <source>
        <dbReference type="ARBA" id="ARBA00000423"/>
    </source>
</evidence>
<evidence type="ECO:0000313" key="11">
    <source>
        <dbReference type="EMBL" id="VUG17339.1"/>
    </source>
</evidence>
<dbReference type="PROSITE" id="PS00639">
    <property type="entry name" value="THIOL_PROTEASE_HIS"/>
    <property type="match status" value="1"/>
</dbReference>
<dbReference type="GO" id="GO:0009636">
    <property type="term" value="P:response to toxic substance"/>
    <property type="evidence" value="ECO:0007669"/>
    <property type="project" value="TreeGrafter"/>
</dbReference>
<sequence length="455" mass="52597">MQLTKAVLRMAHTADKISLESITKWSQEYKNDQVGRLAGSVFQHGNMNELLINRAREVADSHVFNNKIDPEGAPVTDQKRSGRCWLFASTNLLRLNVIHKYNMKECRLSPAYLFFYDKLEKANYFLEQIVDTYKMDINSRLVQYFLSDPIGDGGQFTMMTHIVDKYGLVPYDVYPDAFNATKSMIMDKFITSKLRSYAKTLRDKLRSGASIDADKLEMQHDIYRLMCIFLGEPPKPDEQFTWDFYDKDKKFHSVKATPKSFVSENVDFKTSEYVSLLNDPRNPYKRVIQIDRLGNVFGASPVSYLNMDTSVLSQAVVNRIKKNKPVFFGTDTPKFMDTKRGIMDIDLWDYKLIGYDQRSLDKASRVLYGDSLMTHAMLITGVHLDEDGKPVRYRVENSWSDKSGHEGYYTMTQDYFNQYVYQVVVEKDDIPELVPLLEDKQVIHLPPYDPMGALA</sequence>
<comment type="function">
    <text evidence="9">Has aminopeptidase activity, shortening substrate peptides sequentially by 1 amino acid. Has bleomycin hydrolase activity, which can protect the cell from the toxic effects of bleomycin. Has homocysteine-thiolactonase activity, protecting the cell against homocysteine toxicity.</text>
</comment>
<dbReference type="PROSITE" id="PS00139">
    <property type="entry name" value="THIOL_PROTEASE_CYS"/>
    <property type="match status" value="1"/>
</dbReference>
<dbReference type="GO" id="GO:0043418">
    <property type="term" value="P:homocysteine catabolic process"/>
    <property type="evidence" value="ECO:0007669"/>
    <property type="project" value="TreeGrafter"/>
</dbReference>
<dbReference type="CDD" id="cd00585">
    <property type="entry name" value="Peptidase_C1B"/>
    <property type="match status" value="1"/>
</dbReference>
<dbReference type="GO" id="GO:0005739">
    <property type="term" value="C:mitochondrion"/>
    <property type="evidence" value="ECO:0007669"/>
    <property type="project" value="UniProtKB-SubCell"/>
</dbReference>
<comment type="subunit">
    <text evidence="8">Homohexamer. Binds to nucleic acids. Binds single-stranded DNA and RNA with higher affinity than double-stranded DNA.</text>
</comment>
<keyword evidence="9" id="KW-0496">Mitochondrion</keyword>
<feature type="active site" evidence="10">
    <location>
        <position position="397"/>
    </location>
</feature>
<dbReference type="PIRSF" id="PIRSF005700">
    <property type="entry name" value="PepC"/>
    <property type="match status" value="1"/>
</dbReference>
<dbReference type="PANTHER" id="PTHR10363:SF2">
    <property type="entry name" value="BLEOMYCIN HYDROLASE"/>
    <property type="match status" value="1"/>
</dbReference>
<keyword evidence="12" id="KW-1185">Reference proteome</keyword>
<organism evidence="11 12">
    <name type="scientific">Dekkera bruxellensis</name>
    <name type="common">Brettanomyces custersii</name>
    <dbReference type="NCBI Taxonomy" id="5007"/>
    <lineage>
        <taxon>Eukaryota</taxon>
        <taxon>Fungi</taxon>
        <taxon>Dikarya</taxon>
        <taxon>Ascomycota</taxon>
        <taxon>Saccharomycotina</taxon>
        <taxon>Pichiomycetes</taxon>
        <taxon>Pichiales</taxon>
        <taxon>Pichiaceae</taxon>
        <taxon>Brettanomyces</taxon>
    </lineage>
</organism>
<dbReference type="SUPFAM" id="SSF54001">
    <property type="entry name" value="Cysteine proteinases"/>
    <property type="match status" value="1"/>
</dbReference>
<gene>
    <name evidence="11" type="primary">LAP3</name>
    <name evidence="11" type="ORF">DEBR0S2_04588G</name>
</gene>
<dbReference type="AlphaFoldDB" id="A0A7D9CXJ8"/>
<feature type="active site" evidence="10">
    <location>
        <position position="375"/>
    </location>
</feature>
<proteinExistence type="inferred from homology"/>
<comment type="catalytic activity">
    <reaction evidence="1 9">
        <text>Inactivates bleomycin B2 (a cytotoxic glycometallopeptide) by hydrolysis of a carboxyamide bond of beta-aminoalanine, but also shows general aminopeptidase activity. The specificity varies somewhat with source, but amino acid arylamides of Met, Leu and Ala are preferred.</text>
        <dbReference type="EC" id="3.4.22.40"/>
    </reaction>
</comment>
<dbReference type="Gene3D" id="3.90.70.10">
    <property type="entry name" value="Cysteine proteinases"/>
    <property type="match status" value="1"/>
</dbReference>
<comment type="function">
    <text evidence="7">The normal physiological role of the enzyme is unknown, but it is not essential for the viability of yeast cells. Has aminopeptidase activity, shortening substrate peptides sequentially by 1 amino acid. Has bleomycin hydrolase activity, which can protect the cell from the toxic effects of bleomycin. Has homocysteine-thiolactonase activity, protecting the cell against homocysteine toxicity. Acts as a repressor in the GAL4 regulatory system, but this does not require either the peptidase or nucleic acid-binding activities.</text>
</comment>
<evidence type="ECO:0000256" key="5">
    <source>
        <dbReference type="ARBA" id="ARBA00022801"/>
    </source>
</evidence>
<dbReference type="EC" id="3.4.22.40" evidence="2 9"/>
<evidence type="ECO:0000256" key="6">
    <source>
        <dbReference type="ARBA" id="ARBA00022807"/>
    </source>
</evidence>
<evidence type="ECO:0000256" key="7">
    <source>
        <dbReference type="ARBA" id="ARBA00025347"/>
    </source>
</evidence>
<dbReference type="GO" id="GO:0006508">
    <property type="term" value="P:proteolysis"/>
    <property type="evidence" value="ECO:0007669"/>
    <property type="project" value="UniProtKB-KW"/>
</dbReference>
<evidence type="ECO:0000256" key="2">
    <source>
        <dbReference type="ARBA" id="ARBA00012465"/>
    </source>
</evidence>